<name>A0A979FGK2_HYAAZ</name>
<proteinExistence type="inferred from homology"/>
<evidence type="ECO:0000256" key="5">
    <source>
        <dbReference type="SAM" id="MobiDB-lite"/>
    </source>
</evidence>
<dbReference type="EC" id="3.2.1.52" evidence="3"/>
<reference evidence="8" key="1">
    <citation type="submission" date="2025-08" db="UniProtKB">
        <authorList>
            <consortium name="RefSeq"/>
        </authorList>
    </citation>
    <scope>IDENTIFICATION</scope>
    <source>
        <tissue evidence="8">Whole organism</tissue>
    </source>
</reference>
<dbReference type="InterPro" id="IPR038901">
    <property type="entry name" value="HEXDC-like"/>
</dbReference>
<dbReference type="Proteomes" id="UP000694843">
    <property type="component" value="Unplaced"/>
</dbReference>
<comment type="catalytic activity">
    <reaction evidence="1">
        <text>Hydrolysis of terminal non-reducing N-acetyl-D-hexosamine residues in N-acetyl-beta-D-hexosaminides.</text>
        <dbReference type="EC" id="3.2.1.52"/>
    </reaction>
</comment>
<evidence type="ECO:0000313" key="8">
    <source>
        <dbReference type="RefSeq" id="XP_047735454.1"/>
    </source>
</evidence>
<keyword evidence="7" id="KW-1185">Reference proteome</keyword>
<evidence type="ECO:0000256" key="2">
    <source>
        <dbReference type="ARBA" id="ARBA00006285"/>
    </source>
</evidence>
<feature type="region of interest" description="Disordered" evidence="5">
    <location>
        <begin position="33"/>
        <end position="63"/>
    </location>
</feature>
<comment type="similarity">
    <text evidence="2">Belongs to the glycosyl hydrolase 20 family.</text>
</comment>
<organism evidence="7 8">
    <name type="scientific">Hyalella azteca</name>
    <name type="common">Amphipod</name>
    <dbReference type="NCBI Taxonomy" id="294128"/>
    <lineage>
        <taxon>Eukaryota</taxon>
        <taxon>Metazoa</taxon>
        <taxon>Ecdysozoa</taxon>
        <taxon>Arthropoda</taxon>
        <taxon>Crustacea</taxon>
        <taxon>Multicrustacea</taxon>
        <taxon>Malacostraca</taxon>
        <taxon>Eumalacostraca</taxon>
        <taxon>Peracarida</taxon>
        <taxon>Amphipoda</taxon>
        <taxon>Senticaudata</taxon>
        <taxon>Talitrida</taxon>
        <taxon>Talitroidea</taxon>
        <taxon>Hyalellidae</taxon>
        <taxon>Hyalella</taxon>
    </lineage>
</organism>
<evidence type="ECO:0000313" key="7">
    <source>
        <dbReference type="Proteomes" id="UP000694843"/>
    </source>
</evidence>
<sequence length="616" mass="70514">MSFLRAKRRGLLILFGIGACALVVALFITSSSVSSPKPALSENDHSSLNEGSQETMNERHGSRHKAFEARLLANVNKTKEVQSSKQHASHNTLGREPVGIILGKNYASAWDRKHRERAQSLQKEVIKNNAIFDNQLSHKLVHLDLKGAPPKISYLRVLIPYMKEMGATGLLIEYEDSFPYWGPLASLAARNAYTRKEISEILAIARGLHMEVIPIIQSIGHMESLLKLKEFQDMREVPNYPQVICPTNNRTIPLIKSIIDQITELHPGLNWLHIGADEVFNMGECMRCQAFMVANDYGKSEMFLYHIGKIAKYVKDVYDIQPIIWDDEIRKAAASTIKKSGIKEYVEIMVWKYDPGIMADLRMDVWEKYIESFAGVWIASAFKGASNPDSFITNISERLNNHKEWMELVDMYKSVIPFRGITLTGWQRFDHFSVLCELLPQAIPSLAVNLMYVTQRQADHTALSKVGQALNCNSYLNLDLKYLDFVNKCNFPGSNFYEIAQRLHILHKDVAKMYANPHVKGWVSEYNIQHNFASPQHVEQGLQDLAMLLFEVRKLKVDAEKVLAEVYDEYTVHEWIEQNLLKLLNELSTLHKTCLRLLSITHWPRRPLEVSHEKEL</sequence>
<dbReference type="GO" id="GO:0004563">
    <property type="term" value="F:beta-N-acetylhexosaminidase activity"/>
    <property type="evidence" value="ECO:0007669"/>
    <property type="project" value="UniProtKB-EC"/>
</dbReference>
<feature type="domain" description="Glycoside hydrolase family 20 catalytic" evidence="6">
    <location>
        <begin position="189"/>
        <end position="353"/>
    </location>
</feature>
<dbReference type="GO" id="GO:0005975">
    <property type="term" value="P:carbohydrate metabolic process"/>
    <property type="evidence" value="ECO:0007669"/>
    <property type="project" value="InterPro"/>
</dbReference>
<gene>
    <name evidence="8" type="primary">LOC108665666</name>
</gene>
<dbReference type="Gene3D" id="3.20.20.80">
    <property type="entry name" value="Glycosidases"/>
    <property type="match status" value="1"/>
</dbReference>
<evidence type="ECO:0000256" key="4">
    <source>
        <dbReference type="ARBA" id="ARBA00022801"/>
    </source>
</evidence>
<dbReference type="PANTHER" id="PTHR21040">
    <property type="entry name" value="BCDNA.GH04120"/>
    <property type="match status" value="1"/>
</dbReference>
<dbReference type="InterPro" id="IPR015883">
    <property type="entry name" value="Glyco_hydro_20_cat"/>
</dbReference>
<dbReference type="PROSITE" id="PS51257">
    <property type="entry name" value="PROKAR_LIPOPROTEIN"/>
    <property type="match status" value="1"/>
</dbReference>
<evidence type="ECO:0000259" key="6">
    <source>
        <dbReference type="Pfam" id="PF00728"/>
    </source>
</evidence>
<dbReference type="AlphaFoldDB" id="A0A979FGK2"/>
<dbReference type="OMA" id="GWLKPYN"/>
<dbReference type="RefSeq" id="XP_047735454.1">
    <property type="nucleotide sequence ID" value="XM_047879498.1"/>
</dbReference>
<dbReference type="GeneID" id="108665666"/>
<dbReference type="OrthoDB" id="10023921at2759"/>
<accession>A0A979FGK2</accession>
<dbReference type="Pfam" id="PF00728">
    <property type="entry name" value="Glyco_hydro_20"/>
    <property type="match status" value="1"/>
</dbReference>
<keyword evidence="4" id="KW-0378">Hydrolase</keyword>
<dbReference type="CDD" id="cd06565">
    <property type="entry name" value="GH20_GcnA-like"/>
    <property type="match status" value="1"/>
</dbReference>
<dbReference type="KEGG" id="hazt:108665666"/>
<protein>
    <recommendedName>
        <fullName evidence="3">beta-N-acetylhexosaminidase</fullName>
        <ecNumber evidence="3">3.2.1.52</ecNumber>
    </recommendedName>
</protein>
<evidence type="ECO:0000256" key="3">
    <source>
        <dbReference type="ARBA" id="ARBA00012663"/>
    </source>
</evidence>
<dbReference type="InterPro" id="IPR017853">
    <property type="entry name" value="GH"/>
</dbReference>
<evidence type="ECO:0000256" key="1">
    <source>
        <dbReference type="ARBA" id="ARBA00001231"/>
    </source>
</evidence>
<dbReference type="SUPFAM" id="SSF51445">
    <property type="entry name" value="(Trans)glycosidases"/>
    <property type="match status" value="1"/>
</dbReference>
<dbReference type="PANTHER" id="PTHR21040:SF8">
    <property type="entry name" value="BCDNA.GH04120"/>
    <property type="match status" value="1"/>
</dbReference>